<dbReference type="AlphaFoldDB" id="A0A1H2N5J5"/>
<accession>A0A1H2N5J5</accession>
<sequence length="62" mass="6854">MTLLRFIGLFFVFVGVLASCAFTVALLVLMLRFWPALLIVILAITLFGALLKQVGIRITART</sequence>
<dbReference type="OrthoDB" id="9988844at2"/>
<keyword evidence="1" id="KW-1133">Transmembrane helix</keyword>
<dbReference type="STRING" id="46679.SAMN05216202_3060"/>
<gene>
    <name evidence="2" type="ORF">SAMN05216202_3060</name>
</gene>
<dbReference type="PROSITE" id="PS51257">
    <property type="entry name" value="PROKAR_LIPOPROTEIN"/>
    <property type="match status" value="1"/>
</dbReference>
<keyword evidence="1" id="KW-0812">Transmembrane</keyword>
<evidence type="ECO:0000313" key="2">
    <source>
        <dbReference type="EMBL" id="SDV00819.1"/>
    </source>
</evidence>
<dbReference type="EMBL" id="LT629802">
    <property type="protein sequence ID" value="SDV00819.1"/>
    <property type="molecule type" value="Genomic_DNA"/>
</dbReference>
<reference evidence="3" key="1">
    <citation type="submission" date="2016-10" db="EMBL/GenBank/DDBJ databases">
        <authorList>
            <person name="Varghese N."/>
            <person name="Submissions S."/>
        </authorList>
    </citation>
    <scope>NUCLEOTIDE SEQUENCE [LARGE SCALE GENOMIC DNA]</scope>
    <source>
        <strain evidence="3">LMG 2223</strain>
    </source>
</reference>
<feature type="transmembrane region" description="Helical" evidence="1">
    <location>
        <begin position="33"/>
        <end position="51"/>
    </location>
</feature>
<name>A0A1H2N5J5_9PSED</name>
<keyword evidence="1" id="KW-0472">Membrane</keyword>
<protein>
    <submittedName>
        <fullName evidence="2">Uncharacterized protein</fullName>
    </submittedName>
</protein>
<proteinExistence type="predicted"/>
<dbReference type="Proteomes" id="UP000198600">
    <property type="component" value="Chromosome I"/>
</dbReference>
<evidence type="ECO:0000313" key="3">
    <source>
        <dbReference type="Proteomes" id="UP000198600"/>
    </source>
</evidence>
<evidence type="ECO:0000256" key="1">
    <source>
        <dbReference type="SAM" id="Phobius"/>
    </source>
</evidence>
<keyword evidence="3" id="KW-1185">Reference proteome</keyword>
<feature type="transmembrane region" description="Helical" evidence="1">
    <location>
        <begin position="7"/>
        <end position="27"/>
    </location>
</feature>
<dbReference type="RefSeq" id="WP_084378941.1">
    <property type="nucleotide sequence ID" value="NZ_LS483433.1"/>
</dbReference>
<organism evidence="2 3">
    <name type="scientific">Pseudomonas mucidolens</name>
    <dbReference type="NCBI Taxonomy" id="46679"/>
    <lineage>
        <taxon>Bacteria</taxon>
        <taxon>Pseudomonadati</taxon>
        <taxon>Pseudomonadota</taxon>
        <taxon>Gammaproteobacteria</taxon>
        <taxon>Pseudomonadales</taxon>
        <taxon>Pseudomonadaceae</taxon>
        <taxon>Pseudomonas</taxon>
    </lineage>
</organism>